<organism evidence="1 2">
    <name type="scientific">Citricoccus parietis</name>
    <dbReference type="NCBI Taxonomy" id="592307"/>
    <lineage>
        <taxon>Bacteria</taxon>
        <taxon>Bacillati</taxon>
        <taxon>Actinomycetota</taxon>
        <taxon>Actinomycetes</taxon>
        <taxon>Micrococcales</taxon>
        <taxon>Micrococcaceae</taxon>
        <taxon>Citricoccus</taxon>
    </lineage>
</organism>
<evidence type="ECO:0000313" key="2">
    <source>
        <dbReference type="Proteomes" id="UP001589575"/>
    </source>
</evidence>
<name>A0ABV5G6X9_9MICC</name>
<comment type="caution">
    <text evidence="1">The sequence shown here is derived from an EMBL/GenBank/DDBJ whole genome shotgun (WGS) entry which is preliminary data.</text>
</comment>
<gene>
    <name evidence="1" type="ORF">ACFFX0_27380</name>
</gene>
<proteinExistence type="predicted"/>
<accession>A0ABV5G6X9</accession>
<sequence>MPRSCCLSTAAWPDGRAASARRRSRSCSLPAVVVRSGSVTGPPSVGTFIQAVRRWFRGRPREHHGQGPV</sequence>
<reference evidence="1 2" key="1">
    <citation type="submission" date="2024-09" db="EMBL/GenBank/DDBJ databases">
        <authorList>
            <person name="Sun Q."/>
            <person name="Mori K."/>
        </authorList>
    </citation>
    <scope>NUCLEOTIDE SEQUENCE [LARGE SCALE GENOMIC DNA]</scope>
    <source>
        <strain evidence="1 2">CCM 7609</strain>
    </source>
</reference>
<evidence type="ECO:0000313" key="1">
    <source>
        <dbReference type="EMBL" id="MFB9074711.1"/>
    </source>
</evidence>
<dbReference type="Proteomes" id="UP001589575">
    <property type="component" value="Unassembled WGS sequence"/>
</dbReference>
<protein>
    <submittedName>
        <fullName evidence="1">Uncharacterized protein</fullName>
    </submittedName>
</protein>
<keyword evidence="2" id="KW-1185">Reference proteome</keyword>
<dbReference type="EMBL" id="JBHMFI010000002">
    <property type="protein sequence ID" value="MFB9074711.1"/>
    <property type="molecule type" value="Genomic_DNA"/>
</dbReference>